<evidence type="ECO:0000313" key="7">
    <source>
        <dbReference type="EMBL" id="RUL48808.1"/>
    </source>
</evidence>
<dbReference type="CDD" id="cd00009">
    <property type="entry name" value="AAA"/>
    <property type="match status" value="1"/>
</dbReference>
<dbReference type="PROSITE" id="PS00675">
    <property type="entry name" value="SIGMA54_INTERACT_1"/>
    <property type="match status" value="1"/>
</dbReference>
<proteinExistence type="predicted"/>
<dbReference type="GO" id="GO:0043565">
    <property type="term" value="F:sequence-specific DNA binding"/>
    <property type="evidence" value="ECO:0007669"/>
    <property type="project" value="InterPro"/>
</dbReference>
<dbReference type="FunFam" id="3.40.50.300:FF:000006">
    <property type="entry name" value="DNA-binding transcriptional regulator NtrC"/>
    <property type="match status" value="1"/>
</dbReference>
<keyword evidence="4" id="KW-0238">DNA-binding</keyword>
<dbReference type="Gene3D" id="3.40.50.300">
    <property type="entry name" value="P-loop containing nucleotide triphosphate hydrolases"/>
    <property type="match status" value="1"/>
</dbReference>
<dbReference type="PROSITE" id="PS00676">
    <property type="entry name" value="SIGMA54_INTERACT_2"/>
    <property type="match status" value="1"/>
</dbReference>
<evidence type="ECO:0000256" key="1">
    <source>
        <dbReference type="ARBA" id="ARBA00022741"/>
    </source>
</evidence>
<evidence type="ECO:0000256" key="5">
    <source>
        <dbReference type="ARBA" id="ARBA00023163"/>
    </source>
</evidence>
<dbReference type="PROSITE" id="PS50045">
    <property type="entry name" value="SIGMA54_INTERACT_4"/>
    <property type="match status" value="1"/>
</dbReference>
<sequence>MIAIFLRDIQPTVQSIAEAIATVLKLEVEIADADYVRIACTGKLQIDILKKLEGNLVYKTVMETKQPIIIRNPGYEEVCKQCPFYQNCIEMGEISAPIISNNNVIGFIGLMAINNTQRQRLFKDVDGILSFLNKMADLLASKLQQSANLHQLKAHSEKMDLVINLVDYGVLIIDDKGQIIQKNKHAHRLLNLDTISLNSDVISKWVKNLLTDDEYENRTFTLQTRPVDIQTIVTKKLLSDSGNRKEYLIILQDVNYIQTIADKTKLEAIRKLDSIIGKSEQIQQLREHTLIVSRTASSILLQGESGTGKEVFAKSIHAVGERSKRAFITVNCGAIPEHLLESELFGYEKGAFTGANTQGKVGKFELANGGTIFLDEIGEMPLHLQVKLLRVLQENEIERVGGTKVIPIDVRVIAATNKDLQSSVKEGVFREDLFYRLNVVPIFIPPLRSRKEDIPELCDYFISEYNEIFGKNVMGFDSEMLQILMNYRWPGNVRELKNFIEYLFNFISEGYITLNNSKELIDKKLKLDLIEEEEMIFSLKRNEMELIKKALEYVKQHNMNVEDATKLLGISRATLFRKLKEYQNVT</sequence>
<dbReference type="SUPFAM" id="SSF52540">
    <property type="entry name" value="P-loop containing nucleoside triphosphate hydrolases"/>
    <property type="match status" value="1"/>
</dbReference>
<dbReference type="InterPro" id="IPR002197">
    <property type="entry name" value="HTH_Fis"/>
</dbReference>
<dbReference type="InterPro" id="IPR058031">
    <property type="entry name" value="AAA_lid_NorR"/>
</dbReference>
<reference evidence="7 8" key="1">
    <citation type="submission" date="2018-12" db="EMBL/GenBank/DDBJ databases">
        <title>Lysinibacillus antri sp. nov., isolated from a cave soil.</title>
        <authorList>
            <person name="Narsing Rao M.P."/>
            <person name="Zhang H."/>
            <person name="Dong Z.-Y."/>
            <person name="Niu X.-K."/>
            <person name="Zhang K."/>
            <person name="Fang B.-Z."/>
            <person name="Kang Y.-Q."/>
            <person name="Xiao M."/>
            <person name="Li W.-J."/>
        </authorList>
    </citation>
    <scope>NUCLEOTIDE SEQUENCE [LARGE SCALE GENOMIC DNA]</scope>
    <source>
        <strain evidence="7 8">SYSU K30002</strain>
    </source>
</reference>
<accession>A0A432L8S9</accession>
<dbReference type="InterPro" id="IPR025944">
    <property type="entry name" value="Sigma_54_int_dom_CS"/>
</dbReference>
<evidence type="ECO:0000256" key="4">
    <source>
        <dbReference type="ARBA" id="ARBA00023125"/>
    </source>
</evidence>
<dbReference type="PANTHER" id="PTHR32071:SF57">
    <property type="entry name" value="C4-DICARBOXYLATE TRANSPORT TRANSCRIPTIONAL REGULATORY PROTEIN DCTD"/>
    <property type="match status" value="1"/>
</dbReference>
<dbReference type="RefSeq" id="WP_126660254.1">
    <property type="nucleotide sequence ID" value="NZ_RYYR01000029.1"/>
</dbReference>
<keyword evidence="8" id="KW-1185">Reference proteome</keyword>
<keyword evidence="2" id="KW-0067">ATP-binding</keyword>
<evidence type="ECO:0000256" key="3">
    <source>
        <dbReference type="ARBA" id="ARBA00023015"/>
    </source>
</evidence>
<dbReference type="InterPro" id="IPR025662">
    <property type="entry name" value="Sigma_54_int_dom_ATP-bd_1"/>
</dbReference>
<evidence type="ECO:0000256" key="2">
    <source>
        <dbReference type="ARBA" id="ARBA00022840"/>
    </source>
</evidence>
<dbReference type="GO" id="GO:0006355">
    <property type="term" value="P:regulation of DNA-templated transcription"/>
    <property type="evidence" value="ECO:0007669"/>
    <property type="project" value="InterPro"/>
</dbReference>
<dbReference type="Proteomes" id="UP000287910">
    <property type="component" value="Unassembled WGS sequence"/>
</dbReference>
<dbReference type="InterPro" id="IPR003593">
    <property type="entry name" value="AAA+_ATPase"/>
</dbReference>
<dbReference type="GO" id="GO:0005524">
    <property type="term" value="F:ATP binding"/>
    <property type="evidence" value="ECO:0007669"/>
    <property type="project" value="UniProtKB-KW"/>
</dbReference>
<dbReference type="InterPro" id="IPR025943">
    <property type="entry name" value="Sigma_54_int_dom_ATP-bd_2"/>
</dbReference>
<dbReference type="InterPro" id="IPR027417">
    <property type="entry name" value="P-loop_NTPase"/>
</dbReference>
<dbReference type="Gene3D" id="3.30.450.40">
    <property type="match status" value="1"/>
</dbReference>
<dbReference type="Pfam" id="PF25601">
    <property type="entry name" value="AAA_lid_14"/>
    <property type="match status" value="1"/>
</dbReference>
<dbReference type="InterPro" id="IPR029016">
    <property type="entry name" value="GAF-like_dom_sf"/>
</dbReference>
<dbReference type="Pfam" id="PF02954">
    <property type="entry name" value="HTH_8"/>
    <property type="match status" value="1"/>
</dbReference>
<keyword evidence="5" id="KW-0804">Transcription</keyword>
<keyword evidence="1" id="KW-0547">Nucleotide-binding</keyword>
<dbReference type="Gene3D" id="1.10.10.60">
    <property type="entry name" value="Homeodomain-like"/>
    <property type="match status" value="1"/>
</dbReference>
<dbReference type="PROSITE" id="PS00688">
    <property type="entry name" value="SIGMA54_INTERACT_3"/>
    <property type="match status" value="1"/>
</dbReference>
<feature type="domain" description="Sigma-54 factor interaction" evidence="6">
    <location>
        <begin position="275"/>
        <end position="505"/>
    </location>
</feature>
<protein>
    <submittedName>
        <fullName evidence="7">AAA family ATPase</fullName>
    </submittedName>
</protein>
<dbReference type="InterPro" id="IPR009057">
    <property type="entry name" value="Homeodomain-like_sf"/>
</dbReference>
<dbReference type="EMBL" id="RYYR01000029">
    <property type="protein sequence ID" value="RUL48808.1"/>
    <property type="molecule type" value="Genomic_DNA"/>
</dbReference>
<evidence type="ECO:0000313" key="8">
    <source>
        <dbReference type="Proteomes" id="UP000287910"/>
    </source>
</evidence>
<dbReference type="Pfam" id="PF00158">
    <property type="entry name" value="Sigma54_activat"/>
    <property type="match status" value="1"/>
</dbReference>
<dbReference type="InterPro" id="IPR002078">
    <property type="entry name" value="Sigma_54_int"/>
</dbReference>
<dbReference type="AlphaFoldDB" id="A0A432L8S9"/>
<dbReference type="SMART" id="SM00382">
    <property type="entry name" value="AAA"/>
    <property type="match status" value="1"/>
</dbReference>
<evidence type="ECO:0000259" key="6">
    <source>
        <dbReference type="PROSITE" id="PS50045"/>
    </source>
</evidence>
<dbReference type="Gene3D" id="1.10.8.60">
    <property type="match status" value="1"/>
</dbReference>
<gene>
    <name evidence="7" type="ORF">EK386_16360</name>
</gene>
<name>A0A432L8S9_9BACI</name>
<organism evidence="7 8">
    <name type="scientific">Lysinibacillus antri</name>
    <dbReference type="NCBI Taxonomy" id="2498145"/>
    <lineage>
        <taxon>Bacteria</taxon>
        <taxon>Bacillati</taxon>
        <taxon>Bacillota</taxon>
        <taxon>Bacilli</taxon>
        <taxon>Bacillales</taxon>
        <taxon>Bacillaceae</taxon>
        <taxon>Lysinibacillus</taxon>
    </lineage>
</organism>
<dbReference type="PANTHER" id="PTHR32071">
    <property type="entry name" value="TRANSCRIPTIONAL REGULATORY PROTEIN"/>
    <property type="match status" value="1"/>
</dbReference>
<dbReference type="SUPFAM" id="SSF46689">
    <property type="entry name" value="Homeodomain-like"/>
    <property type="match status" value="1"/>
</dbReference>
<keyword evidence="3" id="KW-0805">Transcription regulation</keyword>
<comment type="caution">
    <text evidence="7">The sequence shown here is derived from an EMBL/GenBank/DDBJ whole genome shotgun (WGS) entry which is preliminary data.</text>
</comment>